<proteinExistence type="predicted"/>
<accession>A0A2N3G262</accession>
<feature type="non-terminal residue" evidence="1">
    <location>
        <position position="1"/>
    </location>
</feature>
<comment type="caution">
    <text evidence="1">The sequence shown here is derived from an EMBL/GenBank/DDBJ whole genome shotgun (WGS) entry which is preliminary data.</text>
</comment>
<dbReference type="AlphaFoldDB" id="A0A2N3G262"/>
<gene>
    <name evidence="1" type="ORF">CVT63_08350</name>
</gene>
<protein>
    <submittedName>
        <fullName evidence="1">Uncharacterized protein</fullName>
    </submittedName>
</protein>
<name>A0A2N3G262_9ACTN</name>
<dbReference type="EMBL" id="PHEX01000125">
    <property type="protein sequence ID" value="PKQ26624.1"/>
    <property type="molecule type" value="Genomic_DNA"/>
</dbReference>
<evidence type="ECO:0000313" key="2">
    <source>
        <dbReference type="Proteomes" id="UP000233654"/>
    </source>
</evidence>
<dbReference type="Proteomes" id="UP000233654">
    <property type="component" value="Unassembled WGS sequence"/>
</dbReference>
<sequence>TIVLDPTLEPGRYRRRQMIDGLAFVASADLCLDLVERARGETSPAEVAAILIARREALDWPALLAQAGQRGLARRLGVLIEATGVELGADLAPVWFVGQLHRLAEAEPSSDQDYPAVRRRAPLEAYPALAERWGVRLRLPHHVIGKVVLDLSVHSGPVFQPAGR</sequence>
<reference evidence="1 2" key="1">
    <citation type="journal article" date="2017" name="ISME J.">
        <title>Potential for microbial H2 and metal transformations associated with novel bacteria and archaea in deep terrestrial subsurface sediments.</title>
        <authorList>
            <person name="Hernsdorf A.W."/>
            <person name="Amano Y."/>
            <person name="Miyakawa K."/>
            <person name="Ise K."/>
            <person name="Suzuki Y."/>
            <person name="Anantharaman K."/>
            <person name="Probst A."/>
            <person name="Burstein D."/>
            <person name="Thomas B.C."/>
            <person name="Banfield J.F."/>
        </authorList>
    </citation>
    <scope>NUCLEOTIDE SEQUENCE [LARGE SCALE GENOMIC DNA]</scope>
    <source>
        <strain evidence="1">HGW-Actinobacteria-3</strain>
    </source>
</reference>
<evidence type="ECO:0000313" key="1">
    <source>
        <dbReference type="EMBL" id="PKQ26624.1"/>
    </source>
</evidence>
<organism evidence="1 2">
    <name type="scientific">Candidatus Anoxymicrobium japonicum</name>
    <dbReference type="NCBI Taxonomy" id="2013648"/>
    <lineage>
        <taxon>Bacteria</taxon>
        <taxon>Bacillati</taxon>
        <taxon>Actinomycetota</taxon>
        <taxon>Candidatus Geothermincolia</taxon>
        <taxon>Candidatus Geothermincolales</taxon>
        <taxon>Candidatus Anoxymicrobiaceae</taxon>
        <taxon>Candidatus Anoxymicrobium</taxon>
    </lineage>
</organism>